<evidence type="ECO:0000259" key="4">
    <source>
        <dbReference type="PROSITE" id="PS51031"/>
    </source>
</evidence>
<dbReference type="GO" id="GO:0006357">
    <property type="term" value="P:regulation of transcription by RNA polymerase II"/>
    <property type="evidence" value="ECO:0007669"/>
    <property type="project" value="TreeGrafter"/>
</dbReference>
<dbReference type="GO" id="GO:0005634">
    <property type="term" value="C:nucleus"/>
    <property type="evidence" value="ECO:0007669"/>
    <property type="project" value="UniProtKB-SubCell"/>
</dbReference>
<dbReference type="Pfam" id="PF02944">
    <property type="entry name" value="BESS"/>
    <property type="match status" value="1"/>
</dbReference>
<feature type="region of interest" description="Disordered" evidence="2">
    <location>
        <begin position="100"/>
        <end position="153"/>
    </location>
</feature>
<accession>A0AAN9VF94</accession>
<dbReference type="PANTHER" id="PTHR12243">
    <property type="entry name" value="MADF DOMAIN TRANSCRIPTION FACTOR"/>
    <property type="match status" value="1"/>
</dbReference>
<proteinExistence type="predicted"/>
<dbReference type="Pfam" id="PF10545">
    <property type="entry name" value="MADF_DNA_bdg"/>
    <property type="match status" value="1"/>
</dbReference>
<reference evidence="5 6" key="1">
    <citation type="submission" date="2024-03" db="EMBL/GenBank/DDBJ databases">
        <title>The genome assembly and annotation of the cricket Gryllus longicercus Weissman &amp; Gray.</title>
        <authorList>
            <person name="Szrajer S."/>
            <person name="Gray D."/>
            <person name="Ylla G."/>
        </authorList>
    </citation>
    <scope>NUCLEOTIDE SEQUENCE [LARGE SCALE GENOMIC DNA]</scope>
    <source>
        <strain evidence="5">DAG 2021-001</strain>
        <tissue evidence="5">Whole body minus gut</tissue>
    </source>
</reference>
<keyword evidence="6" id="KW-1185">Reference proteome</keyword>
<dbReference type="PROSITE" id="PS51031">
    <property type="entry name" value="BESS"/>
    <property type="match status" value="1"/>
</dbReference>
<dbReference type="GO" id="GO:0003677">
    <property type="term" value="F:DNA binding"/>
    <property type="evidence" value="ECO:0007669"/>
    <property type="project" value="InterPro"/>
</dbReference>
<dbReference type="PANTHER" id="PTHR12243:SF69">
    <property type="entry name" value="SI:CH73-59F11.3"/>
    <property type="match status" value="1"/>
</dbReference>
<evidence type="ECO:0000259" key="3">
    <source>
        <dbReference type="PROSITE" id="PS51029"/>
    </source>
</evidence>
<evidence type="ECO:0008006" key="7">
    <source>
        <dbReference type="Google" id="ProtNLM"/>
    </source>
</evidence>
<dbReference type="PROSITE" id="PS51029">
    <property type="entry name" value="MADF"/>
    <property type="match status" value="1"/>
</dbReference>
<keyword evidence="1" id="KW-0539">Nucleus</keyword>
<feature type="domain" description="MADF" evidence="3">
    <location>
        <begin position="5"/>
        <end position="95"/>
    </location>
</feature>
<evidence type="ECO:0000256" key="2">
    <source>
        <dbReference type="SAM" id="MobiDB-lite"/>
    </source>
</evidence>
<evidence type="ECO:0000256" key="1">
    <source>
        <dbReference type="PROSITE-ProRule" id="PRU00371"/>
    </source>
</evidence>
<comment type="subcellular location">
    <subcellularLocation>
        <location evidence="1">Nucleus</location>
    </subcellularLocation>
</comment>
<feature type="domain" description="BESS" evidence="4">
    <location>
        <begin position="182"/>
        <end position="221"/>
    </location>
</feature>
<dbReference type="InterPro" id="IPR004210">
    <property type="entry name" value="BESS_motif"/>
</dbReference>
<dbReference type="SMART" id="SM00595">
    <property type="entry name" value="MADF"/>
    <property type="match status" value="1"/>
</dbReference>
<protein>
    <recommendedName>
        <fullName evidence="7">MADF domain-containing protein</fullName>
    </recommendedName>
</protein>
<dbReference type="EMBL" id="JAZDUA010000312">
    <property type="protein sequence ID" value="KAK7794897.1"/>
    <property type="molecule type" value="Genomic_DNA"/>
</dbReference>
<sequence length="280" mass="30067">MDPEVLINEVYARPPLWDRASPAHSNRDVVAGLWKEVADACGISCDLAKSKWKHLRDHFRCELKRCIKSRQGKNGRYRSSWVWFWPLVFLKEQMLQPRYRDGGAGGGGDESAGDDDTNALSGGDDTLASDAGGATIKTEPNTSPRAPCKRRRSEGLDRDFLDLDRRNLLLDDSSLPPGAVTYDDTEHFLLSLAPAVRTLPLTRQMLVRLKIQELVSNEVIACQEAGGSADVEGLDGPSVVETSLEIPEISQGWAPGGGGGSGGGGDGAGEGPAPWASAAK</sequence>
<feature type="compositionally biased region" description="Gly residues" evidence="2">
    <location>
        <begin position="254"/>
        <end position="270"/>
    </location>
</feature>
<gene>
    <name evidence="5" type="ORF">R5R35_007674</name>
</gene>
<dbReference type="InterPro" id="IPR006578">
    <property type="entry name" value="MADF-dom"/>
</dbReference>
<dbReference type="InterPro" id="IPR039353">
    <property type="entry name" value="TF_Adf1"/>
</dbReference>
<evidence type="ECO:0000313" key="5">
    <source>
        <dbReference type="EMBL" id="KAK7794897.1"/>
    </source>
</evidence>
<dbReference type="GO" id="GO:0005667">
    <property type="term" value="C:transcription regulator complex"/>
    <property type="evidence" value="ECO:0007669"/>
    <property type="project" value="TreeGrafter"/>
</dbReference>
<feature type="region of interest" description="Disordered" evidence="2">
    <location>
        <begin position="247"/>
        <end position="280"/>
    </location>
</feature>
<name>A0AAN9VF94_9ORTH</name>
<dbReference type="AlphaFoldDB" id="A0AAN9VF94"/>
<organism evidence="5 6">
    <name type="scientific">Gryllus longicercus</name>
    <dbReference type="NCBI Taxonomy" id="2509291"/>
    <lineage>
        <taxon>Eukaryota</taxon>
        <taxon>Metazoa</taxon>
        <taxon>Ecdysozoa</taxon>
        <taxon>Arthropoda</taxon>
        <taxon>Hexapoda</taxon>
        <taxon>Insecta</taxon>
        <taxon>Pterygota</taxon>
        <taxon>Neoptera</taxon>
        <taxon>Polyneoptera</taxon>
        <taxon>Orthoptera</taxon>
        <taxon>Ensifera</taxon>
        <taxon>Gryllidea</taxon>
        <taxon>Grylloidea</taxon>
        <taxon>Gryllidae</taxon>
        <taxon>Gryllinae</taxon>
        <taxon>Gryllus</taxon>
    </lineage>
</organism>
<comment type="caution">
    <text evidence="5">The sequence shown here is derived from an EMBL/GenBank/DDBJ whole genome shotgun (WGS) entry which is preliminary data.</text>
</comment>
<dbReference type="Proteomes" id="UP001378592">
    <property type="component" value="Unassembled WGS sequence"/>
</dbReference>
<evidence type="ECO:0000313" key="6">
    <source>
        <dbReference type="Proteomes" id="UP001378592"/>
    </source>
</evidence>